<dbReference type="EMBL" id="LATX01000971">
    <property type="protein sequence ID" value="KTB44216.1"/>
    <property type="molecule type" value="Genomic_DNA"/>
</dbReference>
<gene>
    <name evidence="3" type="ORF">WG66_3202</name>
</gene>
<feature type="transmembrane region" description="Helical" evidence="1">
    <location>
        <begin position="227"/>
        <end position="248"/>
    </location>
</feature>
<dbReference type="eggNOG" id="ENOG502QQNB">
    <property type="taxonomic scope" value="Eukaryota"/>
</dbReference>
<accession>A0A0W0G6K5</accession>
<name>A0A0W0G6K5_MONRR</name>
<feature type="transmembrane region" description="Helical" evidence="1">
    <location>
        <begin position="260"/>
        <end position="279"/>
    </location>
</feature>
<feature type="transmembrane region" description="Helical" evidence="1">
    <location>
        <begin position="44"/>
        <end position="66"/>
    </location>
</feature>
<dbReference type="GO" id="GO:0006629">
    <property type="term" value="P:lipid metabolic process"/>
    <property type="evidence" value="ECO:0007669"/>
    <property type="project" value="InterPro"/>
</dbReference>
<feature type="transmembrane region" description="Helical" evidence="1">
    <location>
        <begin position="78"/>
        <end position="97"/>
    </location>
</feature>
<dbReference type="Pfam" id="PF00487">
    <property type="entry name" value="FA_desaturase"/>
    <property type="match status" value="1"/>
</dbReference>
<comment type="caution">
    <text evidence="3">The sequence shown here is derived from an EMBL/GenBank/DDBJ whole genome shotgun (WGS) entry which is preliminary data.</text>
</comment>
<dbReference type="CDD" id="cd03507">
    <property type="entry name" value="Delta12-FADS-like"/>
    <property type="match status" value="1"/>
</dbReference>
<reference evidence="3 4" key="1">
    <citation type="submission" date="2015-12" db="EMBL/GenBank/DDBJ databases">
        <title>Draft genome sequence of Moniliophthora roreri, the causal agent of frosty pod rot of cacao.</title>
        <authorList>
            <person name="Aime M.C."/>
            <person name="Diaz-Valderrama J.R."/>
            <person name="Kijpornyongpan T."/>
            <person name="Phillips-Mora W."/>
        </authorList>
    </citation>
    <scope>NUCLEOTIDE SEQUENCE [LARGE SCALE GENOMIC DNA]</scope>
    <source>
        <strain evidence="3 4">MCA 2952</strain>
    </source>
</reference>
<sequence length="399" mass="45947">MSENTSAIDYTPLNVTISEVRDAIPSHLFERNTWKSLVYLGRDLLQAALLFVVMLWLESMVASKLADENLKMVAQTGLVGLYWWFQGLAFTGLWVIGHECGHGAFSPYSWVNDSIGLIIHSALWTPYFSWKISHHRHHANHGSMEKDEVYVPKTRRDLGIPNETPGEKINYAEYLSDTPIYNLFMLIMQQLFAFPAYLLFNVSGQKSYPRGTNHFNPKSVLFRDSQFAAVIVSNLALSAATMVTMSAIRTYGLWPVMKYYGVPWFGVSHWFVMITYLHHTAADVPHFQRGSWTYARGAAATVDRNFLGWQGRYFLHDVAHYHVIHHFFPKMSWYNGEEATRHLRRVLGAHYLYSDEPVFAALWKSYNECQFVDDDVDILFYKNQKGEFALLNSKNSKAN</sequence>
<evidence type="ECO:0000256" key="1">
    <source>
        <dbReference type="SAM" id="Phobius"/>
    </source>
</evidence>
<feature type="transmembrane region" description="Helical" evidence="1">
    <location>
        <begin position="180"/>
        <end position="200"/>
    </location>
</feature>
<dbReference type="GO" id="GO:0016491">
    <property type="term" value="F:oxidoreductase activity"/>
    <property type="evidence" value="ECO:0007669"/>
    <property type="project" value="InterPro"/>
</dbReference>
<evidence type="ECO:0000259" key="2">
    <source>
        <dbReference type="Pfam" id="PF00487"/>
    </source>
</evidence>
<proteinExistence type="predicted"/>
<evidence type="ECO:0000313" key="3">
    <source>
        <dbReference type="EMBL" id="KTB44216.1"/>
    </source>
</evidence>
<dbReference type="InterPro" id="IPR005804">
    <property type="entry name" value="FA_desaturase_dom"/>
</dbReference>
<organism evidence="3 4">
    <name type="scientific">Moniliophthora roreri</name>
    <name type="common">Frosty pod rot fungus</name>
    <name type="synonym">Monilia roreri</name>
    <dbReference type="NCBI Taxonomy" id="221103"/>
    <lineage>
        <taxon>Eukaryota</taxon>
        <taxon>Fungi</taxon>
        <taxon>Dikarya</taxon>
        <taxon>Basidiomycota</taxon>
        <taxon>Agaricomycotina</taxon>
        <taxon>Agaricomycetes</taxon>
        <taxon>Agaricomycetidae</taxon>
        <taxon>Agaricales</taxon>
        <taxon>Marasmiineae</taxon>
        <taxon>Marasmiaceae</taxon>
        <taxon>Moniliophthora</taxon>
    </lineage>
</organism>
<dbReference type="InterPro" id="IPR012171">
    <property type="entry name" value="Fatty_acid_desaturase"/>
</dbReference>
<dbReference type="PANTHER" id="PTHR32100">
    <property type="entry name" value="OMEGA-6 FATTY ACID DESATURASE, CHLOROPLASTIC"/>
    <property type="match status" value="1"/>
</dbReference>
<dbReference type="Proteomes" id="UP000054988">
    <property type="component" value="Unassembled WGS sequence"/>
</dbReference>
<feature type="domain" description="Fatty acid desaturase" evidence="2">
    <location>
        <begin position="81"/>
        <end position="353"/>
    </location>
</feature>
<keyword evidence="1" id="KW-0812">Transmembrane</keyword>
<evidence type="ECO:0000313" key="4">
    <source>
        <dbReference type="Proteomes" id="UP000054988"/>
    </source>
</evidence>
<keyword evidence="1" id="KW-1133">Transmembrane helix</keyword>
<dbReference type="AlphaFoldDB" id="A0A0W0G6K5"/>
<protein>
    <recommendedName>
        <fullName evidence="2">Fatty acid desaturase domain-containing protein</fullName>
    </recommendedName>
</protein>
<keyword evidence="1" id="KW-0472">Membrane</keyword>